<accession>A0ABV2EW35</accession>
<proteinExistence type="predicted"/>
<name>A0ABV2EW35_9STRE</name>
<dbReference type="Proteomes" id="UP001549134">
    <property type="component" value="Unassembled WGS sequence"/>
</dbReference>
<evidence type="ECO:0000313" key="2">
    <source>
        <dbReference type="Proteomes" id="UP001549134"/>
    </source>
</evidence>
<dbReference type="RefSeq" id="WP_237396331.1">
    <property type="nucleotide sequence ID" value="NZ_AP024276.1"/>
</dbReference>
<organism evidence="1 2">
    <name type="scientific">Streptococcus parasuis</name>
    <dbReference type="NCBI Taxonomy" id="1501662"/>
    <lineage>
        <taxon>Bacteria</taxon>
        <taxon>Bacillati</taxon>
        <taxon>Bacillota</taxon>
        <taxon>Bacilli</taxon>
        <taxon>Lactobacillales</taxon>
        <taxon>Streptococcaceae</taxon>
        <taxon>Streptococcus</taxon>
    </lineage>
</organism>
<protein>
    <recommendedName>
        <fullName evidence="3">AlwI family type II restriction endonuclease</fullName>
    </recommendedName>
</protein>
<comment type="caution">
    <text evidence="1">The sequence shown here is derived from an EMBL/GenBank/DDBJ whole genome shotgun (WGS) entry which is preliminary data.</text>
</comment>
<dbReference type="GeneID" id="78826931"/>
<dbReference type="Pfam" id="PF14281">
    <property type="entry name" value="PDDEXK_4"/>
    <property type="match status" value="2"/>
</dbReference>
<evidence type="ECO:0000313" key="1">
    <source>
        <dbReference type="EMBL" id="MET3534772.1"/>
    </source>
</evidence>
<dbReference type="EMBL" id="JBEPLX010000030">
    <property type="protein sequence ID" value="MET3534772.1"/>
    <property type="molecule type" value="Genomic_DNA"/>
</dbReference>
<sequence length="539" mass="62991">MDLIGMKALSYEELRALYKNFLLRQKISKATINTAYTDTFYLWRKGSKELFWRTVTASDFESEARKTLITALSENSKGNSKLRVSGYLSHLRRFRMFLSSEELINPIETKHQDISKPKTACREIILNKMYVGGYLSEGTNIGHEIINLYKADDGKNYIYLNSQGTIELSHGENSLTILLVRKFASKIYKVLAKAEGITILDFADNKLSRKERYEGQVALGLTYGGVRLVDLFNENSFRGSLDNEKNVYTTFIAERVIKPKNQIYITDDESVSGDNTFFIRTNKGFGKQTLREFFNENEKPESFIDLNQIIENEDLWEESNTTQVMSEVVEPQTNPYFNFLKIIRQEDSELAFSNMFAYFFNINRTAFSRFAKKVLSIDIQTDFTIEREKKNIDLLICDKNNAIVIENKIKSSINGINDRHNIYSNLVQSQLKTYYQFVTTDAEYSKKTVSCFIFSPNYNHIDLSKFSCGEKYTVVYYREIYHFFLENRDLYDNIPYFEDFINALQKHTMDYDNELEEEMQRRFQNTIYKAKKRASDGIK</sequence>
<gene>
    <name evidence="1" type="ORF">ABID50_001937</name>
</gene>
<reference evidence="1 2" key="1">
    <citation type="submission" date="2024-06" db="EMBL/GenBank/DDBJ databases">
        <title>Genomic Encyclopedia of Type Strains, Phase IV (KMG-IV): sequencing the most valuable type-strain genomes for metagenomic binning, comparative biology and taxonomic classification.</title>
        <authorList>
            <person name="Goeker M."/>
        </authorList>
    </citation>
    <scope>NUCLEOTIDE SEQUENCE [LARGE SCALE GENOMIC DNA]</scope>
    <source>
        <strain evidence="1 2">DSM 29126</strain>
    </source>
</reference>
<keyword evidence="2" id="KW-1185">Reference proteome</keyword>
<evidence type="ECO:0008006" key="3">
    <source>
        <dbReference type="Google" id="ProtNLM"/>
    </source>
</evidence>
<dbReference type="InterPro" id="IPR029470">
    <property type="entry name" value="PDDEXK_4"/>
</dbReference>